<name>A0A3B0CE70_9FLAO</name>
<evidence type="ECO:0000313" key="2">
    <source>
        <dbReference type="Proteomes" id="UP000276603"/>
    </source>
</evidence>
<accession>A0A3B0CE70</accession>
<reference evidence="1 2" key="1">
    <citation type="submission" date="2018-10" db="EMBL/GenBank/DDBJ databases">
        <title>Ulvibacterium marinum gen. nov., sp. nov., a novel marine bacterium of the family Flavobacteriaceae, isolated from a culture of the green alga Ulva prolifera.</title>
        <authorList>
            <person name="Zhang Z."/>
        </authorList>
    </citation>
    <scope>NUCLEOTIDE SEQUENCE [LARGE SCALE GENOMIC DNA]</scope>
    <source>
        <strain evidence="1 2">CCMM003</strain>
    </source>
</reference>
<dbReference type="Proteomes" id="UP000276603">
    <property type="component" value="Unassembled WGS sequence"/>
</dbReference>
<proteinExistence type="predicted"/>
<protein>
    <submittedName>
        <fullName evidence="1">Uncharacterized protein</fullName>
    </submittedName>
</protein>
<dbReference type="AlphaFoldDB" id="A0A3B0CE70"/>
<sequence length="102" mass="11710">METKELSKAQKTEQKIQLVKGEFTRSEASFVVNALLDEKINFHKIQRLQIWEGDHGRETNQLDGRIAELEEEKRIAKAFIKEASNLGHTFKINGTLEITINS</sequence>
<dbReference type="RefSeq" id="WP_120710085.1">
    <property type="nucleotide sequence ID" value="NZ_CANMKH010000001.1"/>
</dbReference>
<dbReference type="OrthoDB" id="1144758at2"/>
<evidence type="ECO:0000313" key="1">
    <source>
        <dbReference type="EMBL" id="RKN82884.1"/>
    </source>
</evidence>
<comment type="caution">
    <text evidence="1">The sequence shown here is derived from an EMBL/GenBank/DDBJ whole genome shotgun (WGS) entry which is preliminary data.</text>
</comment>
<keyword evidence="2" id="KW-1185">Reference proteome</keyword>
<organism evidence="1 2">
    <name type="scientific">Ulvibacterium marinum</name>
    <dbReference type="NCBI Taxonomy" id="2419782"/>
    <lineage>
        <taxon>Bacteria</taxon>
        <taxon>Pseudomonadati</taxon>
        <taxon>Bacteroidota</taxon>
        <taxon>Flavobacteriia</taxon>
        <taxon>Flavobacteriales</taxon>
        <taxon>Flavobacteriaceae</taxon>
        <taxon>Ulvibacterium</taxon>
    </lineage>
</organism>
<gene>
    <name evidence="1" type="ORF">D7Z94_03320</name>
</gene>
<dbReference type="EMBL" id="RBCJ01000001">
    <property type="protein sequence ID" value="RKN82884.1"/>
    <property type="molecule type" value="Genomic_DNA"/>
</dbReference>